<name>A0AA41W7B8_9GAMM</name>
<dbReference type="Proteomes" id="UP001165393">
    <property type="component" value="Unassembled WGS sequence"/>
</dbReference>
<evidence type="ECO:0000313" key="3">
    <source>
        <dbReference type="Proteomes" id="UP001165393"/>
    </source>
</evidence>
<gene>
    <name evidence="2" type="ORF">NAF29_10150</name>
</gene>
<evidence type="ECO:0000256" key="1">
    <source>
        <dbReference type="SAM" id="SignalP"/>
    </source>
</evidence>
<keyword evidence="3" id="KW-1185">Reference proteome</keyword>
<organism evidence="2 3">
    <name type="scientific">Echinimonas agarilytica</name>
    <dbReference type="NCBI Taxonomy" id="1215918"/>
    <lineage>
        <taxon>Bacteria</taxon>
        <taxon>Pseudomonadati</taxon>
        <taxon>Pseudomonadota</taxon>
        <taxon>Gammaproteobacteria</taxon>
        <taxon>Alteromonadales</taxon>
        <taxon>Echinimonadaceae</taxon>
        <taxon>Echinimonas</taxon>
    </lineage>
</organism>
<sequence>MFNVSNCYLSICMAILVSGSVKAESLKNVLAPVIAIEEKELHDNDKKVVILEGYLFKDREVYLFPDSDALNKFSSSKRVTLKIALLSEISEFHGCFVSVLGKLKVVTGKEVRYILENVESIKRTGLFYDMAKSSDSAIPPKCYLRAITEVMRNNN</sequence>
<feature type="chain" id="PRO_5041227808" evidence="1">
    <location>
        <begin position="24"/>
        <end position="155"/>
    </location>
</feature>
<accession>A0AA41W7B8</accession>
<dbReference type="RefSeq" id="WP_251261454.1">
    <property type="nucleotide sequence ID" value="NZ_JAMQGP010000004.1"/>
</dbReference>
<protein>
    <submittedName>
        <fullName evidence="2">Uncharacterized protein</fullName>
    </submittedName>
</protein>
<proteinExistence type="predicted"/>
<dbReference type="EMBL" id="JAMQGP010000004">
    <property type="protein sequence ID" value="MCM2680026.1"/>
    <property type="molecule type" value="Genomic_DNA"/>
</dbReference>
<keyword evidence="1" id="KW-0732">Signal</keyword>
<reference evidence="2 3" key="1">
    <citation type="journal article" date="2013" name="Antonie Van Leeuwenhoek">
        <title>Echinimonas agarilytica gen. nov., sp. nov., a new gammaproteobacterium isolated from the sea urchin Strongylocentrotus intermedius.</title>
        <authorList>
            <person name="Nedashkovskaya O.I."/>
            <person name="Stenkova A.M."/>
            <person name="Zhukova N.V."/>
            <person name="Van Trappen S."/>
            <person name="Lee J.S."/>
            <person name="Kim S.B."/>
        </authorList>
    </citation>
    <scope>NUCLEOTIDE SEQUENCE [LARGE SCALE GENOMIC DNA]</scope>
    <source>
        <strain evidence="2 3">KMM 6351</strain>
    </source>
</reference>
<feature type="signal peptide" evidence="1">
    <location>
        <begin position="1"/>
        <end position="23"/>
    </location>
</feature>
<dbReference type="AlphaFoldDB" id="A0AA41W7B8"/>
<evidence type="ECO:0000313" key="2">
    <source>
        <dbReference type="EMBL" id="MCM2680026.1"/>
    </source>
</evidence>
<comment type="caution">
    <text evidence="2">The sequence shown here is derived from an EMBL/GenBank/DDBJ whole genome shotgun (WGS) entry which is preliminary data.</text>
</comment>